<keyword evidence="5" id="KW-1185">Reference proteome</keyword>
<evidence type="ECO:0000256" key="3">
    <source>
        <dbReference type="ARBA" id="ARBA00022729"/>
    </source>
</evidence>
<dbReference type="STRING" id="1227499.C493_00170"/>
<protein>
    <submittedName>
        <fullName evidence="4">ABC-type nitrate/sulfonate/bicarbonate transport system, substrate binding protein</fullName>
    </submittedName>
</protein>
<proteinExistence type="inferred from homology"/>
<comment type="similarity">
    <text evidence="2">Belongs to the bacterial solute-binding protein SsuA/TauA family.</text>
</comment>
<comment type="caution">
    <text evidence="4">The sequence shown here is derived from an EMBL/GenBank/DDBJ whole genome shotgun (WGS) entry which is preliminary data.</text>
</comment>
<dbReference type="eggNOG" id="arCOG01803">
    <property type="taxonomic scope" value="Archaea"/>
</dbReference>
<dbReference type="Proteomes" id="UP000011602">
    <property type="component" value="Unassembled WGS sequence"/>
</dbReference>
<keyword evidence="3" id="KW-0732">Signal</keyword>
<name>L9XKU7_9EURY</name>
<evidence type="ECO:0000256" key="2">
    <source>
        <dbReference type="ARBA" id="ARBA00010742"/>
    </source>
</evidence>
<accession>L9XKU7</accession>
<dbReference type="EMBL" id="AOHZ01000002">
    <property type="protein sequence ID" value="ELY62197.1"/>
    <property type="molecule type" value="Genomic_DNA"/>
</dbReference>
<reference evidence="4 5" key="1">
    <citation type="journal article" date="2014" name="PLoS Genet.">
        <title>Phylogenetically driven sequencing of extremely halophilic archaea reveals strategies for static and dynamic osmo-response.</title>
        <authorList>
            <person name="Becker E.A."/>
            <person name="Seitzer P.M."/>
            <person name="Tritt A."/>
            <person name="Larsen D."/>
            <person name="Krusor M."/>
            <person name="Yao A.I."/>
            <person name="Wu D."/>
            <person name="Madern D."/>
            <person name="Eisen J.A."/>
            <person name="Darling A.E."/>
            <person name="Facciotti M.T."/>
        </authorList>
    </citation>
    <scope>NUCLEOTIDE SEQUENCE [LARGE SCALE GENOMIC DNA]</scope>
    <source>
        <strain evidence="4 5">JCM 12255</strain>
    </source>
</reference>
<dbReference type="GO" id="GO:0042597">
    <property type="term" value="C:periplasmic space"/>
    <property type="evidence" value="ECO:0007669"/>
    <property type="project" value="UniProtKB-SubCell"/>
</dbReference>
<comment type="subcellular location">
    <subcellularLocation>
        <location evidence="1">Periplasm</location>
    </subcellularLocation>
</comment>
<dbReference type="PANTHER" id="PTHR30024:SF47">
    <property type="entry name" value="TAURINE-BINDING PERIPLASMIC PROTEIN"/>
    <property type="match status" value="1"/>
</dbReference>
<dbReference type="AlphaFoldDB" id="L9XKU7"/>
<evidence type="ECO:0000256" key="1">
    <source>
        <dbReference type="ARBA" id="ARBA00004418"/>
    </source>
</evidence>
<dbReference type="Pfam" id="PF13379">
    <property type="entry name" value="NMT1_2"/>
    <property type="match status" value="1"/>
</dbReference>
<organism evidence="4 5">
    <name type="scientific">Natronolimnohabitans innermongolicus JCM 12255</name>
    <dbReference type="NCBI Taxonomy" id="1227499"/>
    <lineage>
        <taxon>Archaea</taxon>
        <taxon>Methanobacteriati</taxon>
        <taxon>Methanobacteriota</taxon>
        <taxon>Stenosarchaea group</taxon>
        <taxon>Halobacteria</taxon>
        <taxon>Halobacteriales</taxon>
        <taxon>Natrialbaceae</taxon>
        <taxon>Natronolimnohabitans</taxon>
    </lineage>
</organism>
<dbReference type="PANTHER" id="PTHR30024">
    <property type="entry name" value="ALIPHATIC SULFONATES-BINDING PROTEIN-RELATED"/>
    <property type="match status" value="1"/>
</dbReference>
<gene>
    <name evidence="4" type="ORF">C493_00170</name>
</gene>
<evidence type="ECO:0000313" key="5">
    <source>
        <dbReference type="Proteomes" id="UP000011602"/>
    </source>
</evidence>
<dbReference type="Gene3D" id="3.40.190.10">
    <property type="entry name" value="Periplasmic binding protein-like II"/>
    <property type="match status" value="2"/>
</dbReference>
<dbReference type="PROSITE" id="PS51257">
    <property type="entry name" value="PROKAR_LIPOPROTEIN"/>
    <property type="match status" value="1"/>
</dbReference>
<evidence type="ECO:0000313" key="4">
    <source>
        <dbReference type="EMBL" id="ELY62197.1"/>
    </source>
</evidence>
<dbReference type="SUPFAM" id="SSF53850">
    <property type="entry name" value="Periplasmic binding protein-like II"/>
    <property type="match status" value="1"/>
</dbReference>
<sequence>MLRSVAGAGIAGVTASLAGCLGGEDEDVITKGTTEGGTTGLLTETLMDEGFDEDHGIQIQSEAFAAPPQVQQQLVLNEDIPAAYMGSIVATRNWEDNQIELVGPYMNYHAYIVTREDSDIEEPQDLEGMELSWASREADAWLKVAVILAQEYGLEPDDYELSEVAPATSIGLLEDEDLDAILLHEPLITNALVEHDFEIVLDPEETWEEMTGLPMTTVDVAWEQSWYESNEEDAEAFAAAVYDTQNYIEDNFDDVIDTYADAIGLEGDEQIELAKERLPGTYPTEWSDDLAESGLEFVEQAHDLGILEVEPTDDIYNVIDV</sequence>